<name>A0A844FG89_9FIRM</name>
<dbReference type="AlphaFoldDB" id="A0A844FG89"/>
<dbReference type="InterPro" id="IPR027417">
    <property type="entry name" value="P-loop_NTPase"/>
</dbReference>
<accession>A0A844FG89</accession>
<dbReference type="PROSITE" id="PS50893">
    <property type="entry name" value="ABC_TRANSPORTER_2"/>
    <property type="match status" value="1"/>
</dbReference>
<dbReference type="RefSeq" id="WP_154483740.1">
    <property type="nucleotide sequence ID" value="NZ_VULR01000005.1"/>
</dbReference>
<reference evidence="6 7" key="1">
    <citation type="submission" date="2019-08" db="EMBL/GenBank/DDBJ databases">
        <title>In-depth cultivation of the pig gut microbiome towards novel bacterial diversity and tailored functional studies.</title>
        <authorList>
            <person name="Wylensek D."/>
            <person name="Hitch T.C.A."/>
            <person name="Clavel T."/>
        </authorList>
    </citation>
    <scope>NUCLEOTIDE SEQUENCE [LARGE SCALE GENOMIC DNA]</scope>
    <source>
        <strain evidence="6 7">Med78-601-WT-4W-RMD-3</strain>
    </source>
</reference>
<dbReference type="GO" id="GO:0016887">
    <property type="term" value="F:ATP hydrolysis activity"/>
    <property type="evidence" value="ECO:0007669"/>
    <property type="project" value="InterPro"/>
</dbReference>
<dbReference type="Pfam" id="PF00005">
    <property type="entry name" value="ABC_tran"/>
    <property type="match status" value="1"/>
</dbReference>
<dbReference type="PANTHER" id="PTHR42711:SF5">
    <property type="entry name" value="ABC TRANSPORTER ATP-BINDING PROTEIN NATA"/>
    <property type="match status" value="1"/>
</dbReference>
<dbReference type="GO" id="GO:0005524">
    <property type="term" value="F:ATP binding"/>
    <property type="evidence" value="ECO:0007669"/>
    <property type="project" value="UniProtKB-KW"/>
</dbReference>
<dbReference type="InterPro" id="IPR050763">
    <property type="entry name" value="ABC_transporter_ATP-binding"/>
</dbReference>
<evidence type="ECO:0000259" key="5">
    <source>
        <dbReference type="PROSITE" id="PS50893"/>
    </source>
</evidence>
<evidence type="ECO:0000256" key="1">
    <source>
        <dbReference type="ARBA" id="ARBA00005417"/>
    </source>
</evidence>
<dbReference type="OrthoDB" id="9804819at2"/>
<keyword evidence="4 6" id="KW-0067">ATP-binding</keyword>
<comment type="caution">
    <text evidence="6">The sequence shown here is derived from an EMBL/GenBank/DDBJ whole genome shotgun (WGS) entry which is preliminary data.</text>
</comment>
<evidence type="ECO:0000256" key="4">
    <source>
        <dbReference type="ARBA" id="ARBA00022840"/>
    </source>
</evidence>
<dbReference type="PANTHER" id="PTHR42711">
    <property type="entry name" value="ABC TRANSPORTER ATP-BINDING PROTEIN"/>
    <property type="match status" value="1"/>
</dbReference>
<dbReference type="CDD" id="cd03230">
    <property type="entry name" value="ABC_DR_subfamily_A"/>
    <property type="match status" value="1"/>
</dbReference>
<evidence type="ECO:0000256" key="2">
    <source>
        <dbReference type="ARBA" id="ARBA00022448"/>
    </source>
</evidence>
<dbReference type="SMART" id="SM00382">
    <property type="entry name" value="AAA"/>
    <property type="match status" value="1"/>
</dbReference>
<dbReference type="Proteomes" id="UP000462760">
    <property type="component" value="Unassembled WGS sequence"/>
</dbReference>
<dbReference type="EMBL" id="VULR01000005">
    <property type="protein sequence ID" value="MSS43063.1"/>
    <property type="molecule type" value="Genomic_DNA"/>
</dbReference>
<evidence type="ECO:0000313" key="6">
    <source>
        <dbReference type="EMBL" id="MSS43063.1"/>
    </source>
</evidence>
<dbReference type="InterPro" id="IPR003439">
    <property type="entry name" value="ABC_transporter-like_ATP-bd"/>
</dbReference>
<dbReference type="SUPFAM" id="SSF52540">
    <property type="entry name" value="P-loop containing nucleoside triphosphate hydrolases"/>
    <property type="match status" value="1"/>
</dbReference>
<gene>
    <name evidence="6" type="ORF">FYJ27_04855</name>
</gene>
<dbReference type="InterPro" id="IPR003593">
    <property type="entry name" value="AAA+_ATPase"/>
</dbReference>
<protein>
    <submittedName>
        <fullName evidence="6">ABC transporter ATP-binding protein</fullName>
    </submittedName>
</protein>
<keyword evidence="3" id="KW-0547">Nucleotide-binding</keyword>
<proteinExistence type="inferred from homology"/>
<keyword evidence="2" id="KW-0813">Transport</keyword>
<comment type="similarity">
    <text evidence="1">Belongs to the ABC transporter superfamily.</text>
</comment>
<organism evidence="6 7">
    <name type="scientific">Anaerosalibacter bizertensis</name>
    <dbReference type="NCBI Taxonomy" id="932217"/>
    <lineage>
        <taxon>Bacteria</taxon>
        <taxon>Bacillati</taxon>
        <taxon>Bacillota</taxon>
        <taxon>Tissierellia</taxon>
        <taxon>Tissierellales</taxon>
        <taxon>Sporanaerobacteraceae</taxon>
        <taxon>Anaerosalibacter</taxon>
    </lineage>
</organism>
<evidence type="ECO:0000256" key="3">
    <source>
        <dbReference type="ARBA" id="ARBA00022741"/>
    </source>
</evidence>
<evidence type="ECO:0000313" key="7">
    <source>
        <dbReference type="Proteomes" id="UP000462760"/>
    </source>
</evidence>
<dbReference type="Gene3D" id="3.40.50.300">
    <property type="entry name" value="P-loop containing nucleotide triphosphate hydrolases"/>
    <property type="match status" value="1"/>
</dbReference>
<sequence>MKAIEVENLTKYYGKVKAVDNISFEIEKGKICGILGPNGSGKTTTIKSICNLIIPDKGNIKIFGKDNKKSAEHISAVFEGTRNLYWRLTPKENLRYFAGIRGLGGRKIENNIDILLDKFNLTDKKDVMVNNLSRGMQQKVAIATTLICDTEIILLDEPTLGLDVQSYMDIKDILTDIALNMNKTILLSTHNMDLVQAICEEVVILNKGKIISHDTLENLMDMFDSRTYEVVLAESLSKEAKENLLSLGYDFYFANKDLKIEMDISDLRELYEIIDKLKEKNILIKEIKQKDNNFERIYLNITNGEAN</sequence>
<feature type="domain" description="ABC transporter" evidence="5">
    <location>
        <begin position="4"/>
        <end position="232"/>
    </location>
</feature>